<feature type="compositionally biased region" description="Acidic residues" evidence="2">
    <location>
        <begin position="199"/>
        <end position="209"/>
    </location>
</feature>
<dbReference type="EMBL" id="JACGWJ010000025">
    <property type="protein sequence ID" value="KAL0315309.1"/>
    <property type="molecule type" value="Genomic_DNA"/>
</dbReference>
<proteinExistence type="predicted"/>
<comment type="caution">
    <text evidence="3">The sequence shown here is derived from an EMBL/GenBank/DDBJ whole genome shotgun (WGS) entry which is preliminary data.</text>
</comment>
<reference evidence="3" key="1">
    <citation type="submission" date="2020-06" db="EMBL/GenBank/DDBJ databases">
        <authorList>
            <person name="Li T."/>
            <person name="Hu X."/>
            <person name="Zhang T."/>
            <person name="Song X."/>
            <person name="Zhang H."/>
            <person name="Dai N."/>
            <person name="Sheng W."/>
            <person name="Hou X."/>
            <person name="Wei L."/>
        </authorList>
    </citation>
    <scope>NUCLEOTIDE SEQUENCE</scope>
    <source>
        <strain evidence="3">G02</strain>
        <tissue evidence="3">Leaf</tissue>
    </source>
</reference>
<organism evidence="3">
    <name type="scientific">Sesamum radiatum</name>
    <name type="common">Black benniseed</name>
    <dbReference type="NCBI Taxonomy" id="300843"/>
    <lineage>
        <taxon>Eukaryota</taxon>
        <taxon>Viridiplantae</taxon>
        <taxon>Streptophyta</taxon>
        <taxon>Embryophyta</taxon>
        <taxon>Tracheophyta</taxon>
        <taxon>Spermatophyta</taxon>
        <taxon>Magnoliopsida</taxon>
        <taxon>eudicotyledons</taxon>
        <taxon>Gunneridae</taxon>
        <taxon>Pentapetalae</taxon>
        <taxon>asterids</taxon>
        <taxon>lamiids</taxon>
        <taxon>Lamiales</taxon>
        <taxon>Pedaliaceae</taxon>
        <taxon>Sesamum</taxon>
    </lineage>
</organism>
<sequence>MRSDTSFYVFKLVGYASCHDRTHWGVLDRVLRSLTGTMSLAINYDRFPTVLEGYSYASWIAKNSYGNGCPGYAFTLRGGTISWKSSKQTLITRSTFKSELYALDTIGTEAEWLYGLLSQPLIASLLPLLGRTKGQRVGWKNSILIWEREVFKTKNKVEVEQLQQENQQLCDQIDDLKEHTDQLAEIILDDDGERHVEDPIEYPDDDGELTDGSIVD</sequence>
<dbReference type="PANTHER" id="PTHR11439">
    <property type="entry name" value="GAG-POL-RELATED RETROTRANSPOSON"/>
    <property type="match status" value="1"/>
</dbReference>
<gene>
    <name evidence="3" type="ORF">Sradi_5409100</name>
</gene>
<dbReference type="AlphaFoldDB" id="A0AAW2L9R2"/>
<evidence type="ECO:0000313" key="3">
    <source>
        <dbReference type="EMBL" id="KAL0315309.1"/>
    </source>
</evidence>
<protein>
    <submittedName>
        <fullName evidence="3">Uncharacterized protein</fullName>
    </submittedName>
</protein>
<evidence type="ECO:0000256" key="1">
    <source>
        <dbReference type="SAM" id="Coils"/>
    </source>
</evidence>
<name>A0AAW2L9R2_SESRA</name>
<reference evidence="3" key="2">
    <citation type="journal article" date="2024" name="Plant">
        <title>Genomic evolution and insights into agronomic trait innovations of Sesamum species.</title>
        <authorList>
            <person name="Miao H."/>
            <person name="Wang L."/>
            <person name="Qu L."/>
            <person name="Liu H."/>
            <person name="Sun Y."/>
            <person name="Le M."/>
            <person name="Wang Q."/>
            <person name="Wei S."/>
            <person name="Zheng Y."/>
            <person name="Lin W."/>
            <person name="Duan Y."/>
            <person name="Cao H."/>
            <person name="Xiong S."/>
            <person name="Wang X."/>
            <person name="Wei L."/>
            <person name="Li C."/>
            <person name="Ma Q."/>
            <person name="Ju M."/>
            <person name="Zhao R."/>
            <person name="Li G."/>
            <person name="Mu C."/>
            <person name="Tian Q."/>
            <person name="Mei H."/>
            <person name="Zhang T."/>
            <person name="Gao T."/>
            <person name="Zhang H."/>
        </authorList>
    </citation>
    <scope>NUCLEOTIDE SEQUENCE</scope>
    <source>
        <strain evidence="3">G02</strain>
    </source>
</reference>
<accession>A0AAW2L9R2</accession>
<feature type="coiled-coil region" evidence="1">
    <location>
        <begin position="152"/>
        <end position="179"/>
    </location>
</feature>
<dbReference type="PANTHER" id="PTHR11439:SF440">
    <property type="entry name" value="INTEGRASE CATALYTIC DOMAIN-CONTAINING PROTEIN"/>
    <property type="match status" value="1"/>
</dbReference>
<evidence type="ECO:0000256" key="2">
    <source>
        <dbReference type="SAM" id="MobiDB-lite"/>
    </source>
</evidence>
<keyword evidence="1" id="KW-0175">Coiled coil</keyword>
<feature type="region of interest" description="Disordered" evidence="2">
    <location>
        <begin position="194"/>
        <end position="216"/>
    </location>
</feature>